<sequence length="185" mass="20491">MVALVLFINNENGEMKRLFLCLALAAFGTFTNAEEPKGVKVQSSGFDGTKEVTLKPYGSSSCMSFSKTCISVGALWKSNLPDRVALDLHSLGKFVNMTELFLNVDGEIIKAERVSFANDHQLTGLYKESFQRFVIPKDVFNKILTAQKVWLKIETTSGSYIETNLIDSGKSTLALDGLKRFATQF</sequence>
<proteinExistence type="predicted"/>
<dbReference type="RefSeq" id="WP_159725009.1">
    <property type="nucleotide sequence ID" value="NZ_LR732744.1"/>
</dbReference>
<evidence type="ECO:0000313" key="1">
    <source>
        <dbReference type="EMBL" id="VXA55299.1"/>
    </source>
</evidence>
<protein>
    <submittedName>
        <fullName evidence="1">Uncharacterized protein</fullName>
    </submittedName>
</protein>
<name>A0A653K3A1_9GAMM</name>
<dbReference type="AlphaFoldDB" id="A0A653K3A1"/>
<accession>A0A653K3A1</accession>
<gene>
    <name evidence="1" type="ORF">ACI8B_210097</name>
</gene>
<organism evidence="1 2">
    <name type="scientific">Acinetobacter proteolyticus</name>
    <dbReference type="NCBI Taxonomy" id="1776741"/>
    <lineage>
        <taxon>Bacteria</taxon>
        <taxon>Pseudomonadati</taxon>
        <taxon>Pseudomonadota</taxon>
        <taxon>Gammaproteobacteria</taxon>
        <taxon>Moraxellales</taxon>
        <taxon>Moraxellaceae</taxon>
        <taxon>Acinetobacter</taxon>
    </lineage>
</organism>
<evidence type="ECO:0000313" key="2">
    <source>
        <dbReference type="Proteomes" id="UP000430404"/>
    </source>
</evidence>
<dbReference type="Proteomes" id="UP000430404">
    <property type="component" value="Unassembled WGS sequence"/>
</dbReference>
<reference evidence="1 2" key="1">
    <citation type="submission" date="2019-10" db="EMBL/GenBank/DDBJ databases">
        <authorList>
            <person name="Karimi E."/>
        </authorList>
    </citation>
    <scope>NUCLEOTIDE SEQUENCE [LARGE SCALE GENOMIC DNA]</scope>
    <source>
        <strain evidence="1">Acinetobacter sp. 8BE</strain>
    </source>
</reference>
<dbReference type="EMBL" id="CABWKZ010000014">
    <property type="protein sequence ID" value="VXA55299.1"/>
    <property type="molecule type" value="Genomic_DNA"/>
</dbReference>